<dbReference type="GO" id="GO:0016787">
    <property type="term" value="F:hydrolase activity"/>
    <property type="evidence" value="ECO:0007669"/>
    <property type="project" value="UniProtKB-KW"/>
</dbReference>
<gene>
    <name evidence="12" type="ORF">FVE85_2666</name>
</gene>
<keyword evidence="9" id="KW-0233">DNA recombination</keyword>
<keyword evidence="8" id="KW-0808">Transferase</keyword>
<keyword evidence="8" id="KW-0239">DNA-directed DNA polymerase</keyword>
<dbReference type="PANTHER" id="PTHR42648:SF11">
    <property type="entry name" value="TRANSPOSON TY4-P GAG-POL POLYPROTEIN"/>
    <property type="match status" value="1"/>
</dbReference>
<proteinExistence type="predicted"/>
<accession>A0A5J4YT96</accession>
<dbReference type="GO" id="GO:0003964">
    <property type="term" value="F:RNA-directed DNA polymerase activity"/>
    <property type="evidence" value="ECO:0007669"/>
    <property type="project" value="UniProtKB-KW"/>
</dbReference>
<protein>
    <recommendedName>
        <fullName evidence="11">Integrase catalytic domain-containing protein</fullName>
    </recommendedName>
</protein>
<feature type="region of interest" description="Disordered" evidence="10">
    <location>
        <begin position="476"/>
        <end position="498"/>
    </location>
</feature>
<keyword evidence="2" id="KW-0479">Metal-binding</keyword>
<dbReference type="InterPro" id="IPR036397">
    <property type="entry name" value="RNaseH_sf"/>
</dbReference>
<feature type="domain" description="Integrase catalytic" evidence="11">
    <location>
        <begin position="234"/>
        <end position="405"/>
    </location>
</feature>
<keyword evidence="5" id="KW-0460">Magnesium</keyword>
<evidence type="ECO:0000256" key="3">
    <source>
        <dbReference type="ARBA" id="ARBA00022759"/>
    </source>
</evidence>
<dbReference type="GO" id="GO:0046872">
    <property type="term" value="F:metal ion binding"/>
    <property type="evidence" value="ECO:0007669"/>
    <property type="project" value="UniProtKB-KW"/>
</dbReference>
<dbReference type="Gene3D" id="3.30.420.10">
    <property type="entry name" value="Ribonuclease H-like superfamily/Ribonuclease H"/>
    <property type="match status" value="1"/>
</dbReference>
<evidence type="ECO:0000256" key="8">
    <source>
        <dbReference type="ARBA" id="ARBA00022932"/>
    </source>
</evidence>
<evidence type="ECO:0000256" key="4">
    <source>
        <dbReference type="ARBA" id="ARBA00022801"/>
    </source>
</evidence>
<comment type="caution">
    <text evidence="12">The sequence shown here is derived from an EMBL/GenBank/DDBJ whole genome shotgun (WGS) entry which is preliminary data.</text>
</comment>
<dbReference type="Proteomes" id="UP000324585">
    <property type="component" value="Unassembled WGS sequence"/>
</dbReference>
<dbReference type="GO" id="GO:0015074">
    <property type="term" value="P:DNA integration"/>
    <property type="evidence" value="ECO:0007669"/>
    <property type="project" value="UniProtKB-KW"/>
</dbReference>
<evidence type="ECO:0000313" key="13">
    <source>
        <dbReference type="Proteomes" id="UP000324585"/>
    </source>
</evidence>
<dbReference type="PANTHER" id="PTHR42648">
    <property type="entry name" value="TRANSPOSASE, PUTATIVE-RELATED"/>
    <property type="match status" value="1"/>
</dbReference>
<keyword evidence="7" id="KW-0695">RNA-directed DNA polymerase</keyword>
<evidence type="ECO:0000256" key="7">
    <source>
        <dbReference type="ARBA" id="ARBA00022918"/>
    </source>
</evidence>
<evidence type="ECO:0000256" key="6">
    <source>
        <dbReference type="ARBA" id="ARBA00022908"/>
    </source>
</evidence>
<keyword evidence="8" id="KW-0548">Nucleotidyltransferase</keyword>
<dbReference type="EMBL" id="VRMN01000004">
    <property type="protein sequence ID" value="KAA8494425.1"/>
    <property type="molecule type" value="Genomic_DNA"/>
</dbReference>
<dbReference type="GO" id="GO:0003676">
    <property type="term" value="F:nucleic acid binding"/>
    <property type="evidence" value="ECO:0007669"/>
    <property type="project" value="InterPro"/>
</dbReference>
<keyword evidence="3" id="KW-0255">Endonuclease</keyword>
<sequence length="588" mass="64894">MDSFEFRKLEVGLDTLATEHILRDEELAQHVSATQPMEMSGIQATAVPKIVSLTGETVFGLAYICKDVTANVLSMGKLRADGYSVHYDEAEDKFKAAAEGHTLTFKRRADSIYTCIVLNKAVFRCYDRDLDIFSHTPRQAFVDTTSTNPELIERRQGKLTQREVERAANVQQLARRLAFPSSRHVLKDIRNGALLNAGVTARDVENAMHLWGPDLAIIKGKSTGHRSPALPESAATPPGSVQVLHTDLMFLGSRVFVVSVMKPAQYIYATPISNKSAAEIGNALRKQLAHAYAHRIKIEELRSDREAGIVAIVTQLMNEGIIPEFTAATEAVPSAERAIRTLKERVRCVTHSLPFRLPDTLVPAAVEFCRQGLNMLSSTVSNDTACSAQEIVTGRKPDAKRDLRLEFGAYAQVHRAKTSKTMEPRTVGCISLHGTESIAGSWKFYVLATGGTTVRQRWTLLPTPLETVEHMNSVAATRHEETPNEDDNWTDPDITLPDALQDNELGTCTYADQAPCKGISSSRRDSGPRRAAETQTYTEPAHTAKLQRAATAQTQTHTLLKYNGHGPRKHSLAEDQGWDPARGHRTRA</sequence>
<evidence type="ECO:0000256" key="5">
    <source>
        <dbReference type="ARBA" id="ARBA00022842"/>
    </source>
</evidence>
<feature type="region of interest" description="Disordered" evidence="10">
    <location>
        <begin position="511"/>
        <end position="588"/>
    </location>
</feature>
<organism evidence="12 13">
    <name type="scientific">Porphyridium purpureum</name>
    <name type="common">Red alga</name>
    <name type="synonym">Porphyridium cruentum</name>
    <dbReference type="NCBI Taxonomy" id="35688"/>
    <lineage>
        <taxon>Eukaryota</taxon>
        <taxon>Rhodophyta</taxon>
        <taxon>Bangiophyceae</taxon>
        <taxon>Porphyridiales</taxon>
        <taxon>Porphyridiaceae</taxon>
        <taxon>Porphyridium</taxon>
    </lineage>
</organism>
<dbReference type="InterPro" id="IPR039537">
    <property type="entry name" value="Retrotran_Ty1/copia-like"/>
</dbReference>
<dbReference type="OrthoDB" id="42030at2759"/>
<dbReference type="GO" id="GO:0004519">
    <property type="term" value="F:endonuclease activity"/>
    <property type="evidence" value="ECO:0007669"/>
    <property type="project" value="UniProtKB-KW"/>
</dbReference>
<evidence type="ECO:0000256" key="1">
    <source>
        <dbReference type="ARBA" id="ARBA00022722"/>
    </source>
</evidence>
<dbReference type="AlphaFoldDB" id="A0A5J4YT96"/>
<evidence type="ECO:0000256" key="2">
    <source>
        <dbReference type="ARBA" id="ARBA00022723"/>
    </source>
</evidence>
<keyword evidence="13" id="KW-1185">Reference proteome</keyword>
<dbReference type="GO" id="GO:0003887">
    <property type="term" value="F:DNA-directed DNA polymerase activity"/>
    <property type="evidence" value="ECO:0007669"/>
    <property type="project" value="UniProtKB-KW"/>
</dbReference>
<evidence type="ECO:0000256" key="9">
    <source>
        <dbReference type="ARBA" id="ARBA00023172"/>
    </source>
</evidence>
<evidence type="ECO:0000259" key="11">
    <source>
        <dbReference type="PROSITE" id="PS50994"/>
    </source>
</evidence>
<dbReference type="InterPro" id="IPR001584">
    <property type="entry name" value="Integrase_cat-core"/>
</dbReference>
<keyword evidence="1" id="KW-0540">Nuclease</keyword>
<dbReference type="GO" id="GO:0006310">
    <property type="term" value="P:DNA recombination"/>
    <property type="evidence" value="ECO:0007669"/>
    <property type="project" value="UniProtKB-KW"/>
</dbReference>
<dbReference type="PROSITE" id="PS50994">
    <property type="entry name" value="INTEGRASE"/>
    <property type="match status" value="1"/>
</dbReference>
<feature type="compositionally biased region" description="Low complexity" evidence="10">
    <location>
        <begin position="543"/>
        <end position="560"/>
    </location>
</feature>
<reference evidence="13" key="1">
    <citation type="journal article" date="2019" name="Nat. Commun.">
        <title>Expansion of phycobilisome linker gene families in mesophilic red algae.</title>
        <authorList>
            <person name="Lee J."/>
            <person name="Kim D."/>
            <person name="Bhattacharya D."/>
            <person name="Yoon H.S."/>
        </authorList>
    </citation>
    <scope>NUCLEOTIDE SEQUENCE [LARGE SCALE GENOMIC DNA]</scope>
    <source>
        <strain evidence="13">CCMP 1328</strain>
    </source>
</reference>
<feature type="compositionally biased region" description="Basic and acidic residues" evidence="10">
    <location>
        <begin position="522"/>
        <end position="532"/>
    </location>
</feature>
<name>A0A5J4YT96_PORPP</name>
<evidence type="ECO:0000313" key="12">
    <source>
        <dbReference type="EMBL" id="KAA8494425.1"/>
    </source>
</evidence>
<keyword evidence="4" id="KW-0378">Hydrolase</keyword>
<keyword evidence="6" id="KW-0229">DNA integration</keyword>
<evidence type="ECO:0000256" key="10">
    <source>
        <dbReference type="SAM" id="MobiDB-lite"/>
    </source>
</evidence>